<dbReference type="AlphaFoldDB" id="A0AAD0TVF8"/>
<protein>
    <submittedName>
        <fullName evidence="2">Uncharacterized protein</fullName>
    </submittedName>
</protein>
<feature type="transmembrane region" description="Helical" evidence="1">
    <location>
        <begin position="6"/>
        <end position="39"/>
    </location>
</feature>
<dbReference type="Proteomes" id="UP000277896">
    <property type="component" value="Plasmid unnamed3"/>
</dbReference>
<name>A0AAD0TVF8_9LACO</name>
<organism evidence="2 3">
    <name type="scientific">Lactiplantibacillus paraplantarum</name>
    <dbReference type="NCBI Taxonomy" id="60520"/>
    <lineage>
        <taxon>Bacteria</taxon>
        <taxon>Bacillati</taxon>
        <taxon>Bacillota</taxon>
        <taxon>Bacilli</taxon>
        <taxon>Lactobacillales</taxon>
        <taxon>Lactobacillaceae</taxon>
        <taxon>Lactiplantibacillus</taxon>
    </lineage>
</organism>
<geneLocation type="plasmid" evidence="2 3">
    <name>unnamed3</name>
</geneLocation>
<keyword evidence="1" id="KW-0472">Membrane</keyword>
<accession>A0AAD0TVF8</accession>
<evidence type="ECO:0000313" key="3">
    <source>
        <dbReference type="Proteomes" id="UP000277896"/>
    </source>
</evidence>
<keyword evidence="2" id="KW-0614">Plasmid</keyword>
<reference evidence="2 3" key="1">
    <citation type="submission" date="2018-10" db="EMBL/GenBank/DDBJ databases">
        <title>Genome seuquencing of Lactobacillus species.</title>
        <authorList>
            <person name="Baek C."/>
            <person name="Yi H."/>
        </authorList>
    </citation>
    <scope>NUCLEOTIDE SEQUENCE [LARGE SCALE GENOMIC DNA]</scope>
    <source>
        <strain evidence="2 3">DSM 10667</strain>
        <plasmid evidence="2 3">unnamed3</plasmid>
    </source>
</reference>
<evidence type="ECO:0000256" key="1">
    <source>
        <dbReference type="SAM" id="Phobius"/>
    </source>
</evidence>
<keyword evidence="1" id="KW-1133">Transmembrane helix</keyword>
<proteinExistence type="predicted"/>
<sequence length="80" mass="8376">MIFIAAELVAISLTCVAGFVLAVAAVTVVKLMSAFLVVVAWRFTALEATDVALLVFSVLAADLTAVLLTWLIEPEAALVV</sequence>
<evidence type="ECO:0000313" key="2">
    <source>
        <dbReference type="EMBL" id="AYJ40331.1"/>
    </source>
</evidence>
<feature type="transmembrane region" description="Helical" evidence="1">
    <location>
        <begin position="51"/>
        <end position="72"/>
    </location>
</feature>
<keyword evidence="1" id="KW-0812">Transmembrane</keyword>
<dbReference type="EMBL" id="CP032747">
    <property type="protein sequence ID" value="AYJ40331.1"/>
    <property type="molecule type" value="Genomic_DNA"/>
</dbReference>
<gene>
    <name evidence="2" type="ORF">LP667_16085</name>
</gene>